<dbReference type="PANTHER" id="PTHR13847">
    <property type="entry name" value="SARCOSINE DEHYDROGENASE-RELATED"/>
    <property type="match status" value="1"/>
</dbReference>
<sequence length="531" mass="56649">MHSTNGRTRSVWAAPRGEGAGQDPPLGESQSADVVVVGAGIAGVTTACLLAAEGKSVVVLDDGPAFGGESLRTTGHLNDYPDDGLREIESHHGTEGLKACVDSFAFALRTIERLAAEAGVPDAVRRIPAYLVVVDDGRSQNYLAEELHAAERIGYPLEAVHRAPTPAGPDGRALRMDRQGRLDAAAYFPALLTLARERGVKLYPGTRVADMRAQTGDGGEPDRGGTWVETRDGHRVNADWIVTATNSPVNPSLADLAAIHARQAGYMTYAVALDAAGAGVEDAQFSDTREPYRYARRAELGGREVLIAGGEDHKVGQDQDQDQDPEPGRTGGERFDRLEAWARSWWPGLGERTHAWSGQVFEPVDGVGFVGRNPGSAENSLIITGDSGQGLTHGTAGALIVTDRILGKKNPWARLYDPSRVLRSVTADLVTENADALAHYGQWLTAGDAKDADDIPVCGGATLREGVKKVCVHRDADGRLHRFSAACPHQNAVMHWNPVEGTWDCPVHASRFTALGVPINGPALEGMTRVD</sequence>
<organism evidence="7 8">
    <name type="scientific">Phycisphaera mikurensis (strain NBRC 102666 / KCTC 22515 / FYK2301M01)</name>
    <dbReference type="NCBI Taxonomy" id="1142394"/>
    <lineage>
        <taxon>Bacteria</taxon>
        <taxon>Pseudomonadati</taxon>
        <taxon>Planctomycetota</taxon>
        <taxon>Phycisphaerae</taxon>
        <taxon>Phycisphaerales</taxon>
        <taxon>Phycisphaeraceae</taxon>
        <taxon>Phycisphaera</taxon>
    </lineage>
</organism>
<evidence type="ECO:0000256" key="3">
    <source>
        <dbReference type="ARBA" id="ARBA00023004"/>
    </source>
</evidence>
<reference evidence="7 8" key="1">
    <citation type="submission" date="2012-02" db="EMBL/GenBank/DDBJ databases">
        <title>Complete genome sequence of Phycisphaera mikurensis NBRC 102666.</title>
        <authorList>
            <person name="Ankai A."/>
            <person name="Hosoyama A."/>
            <person name="Terui Y."/>
            <person name="Sekine M."/>
            <person name="Fukai R."/>
            <person name="Kato Y."/>
            <person name="Nakamura S."/>
            <person name="Yamada-Narita S."/>
            <person name="Kawakoshi A."/>
            <person name="Fukunaga Y."/>
            <person name="Yamazaki S."/>
            <person name="Fujita N."/>
        </authorList>
    </citation>
    <scope>NUCLEOTIDE SEQUENCE [LARGE SCALE GENOMIC DNA]</scope>
    <source>
        <strain evidence="8">NBRC 102666 / KCTC 22515 / FYK2301M01</strain>
    </source>
</reference>
<dbReference type="Proteomes" id="UP000007881">
    <property type="component" value="Chromosome"/>
</dbReference>
<dbReference type="EMBL" id="AP012338">
    <property type="protein sequence ID" value="BAM02945.1"/>
    <property type="molecule type" value="Genomic_DNA"/>
</dbReference>
<keyword evidence="3" id="KW-0408">Iron</keyword>
<dbReference type="eggNOG" id="COG0665">
    <property type="taxonomic scope" value="Bacteria"/>
</dbReference>
<feature type="region of interest" description="Disordered" evidence="5">
    <location>
        <begin position="1"/>
        <end position="29"/>
    </location>
</feature>
<evidence type="ECO:0000313" key="8">
    <source>
        <dbReference type="Proteomes" id="UP000007881"/>
    </source>
</evidence>
<evidence type="ECO:0000256" key="5">
    <source>
        <dbReference type="SAM" id="MobiDB-lite"/>
    </source>
</evidence>
<dbReference type="Pfam" id="PF00355">
    <property type="entry name" value="Rieske"/>
    <property type="match status" value="1"/>
</dbReference>
<dbReference type="Gene3D" id="2.102.10.10">
    <property type="entry name" value="Rieske [2Fe-2S] iron-sulphur domain"/>
    <property type="match status" value="1"/>
</dbReference>
<dbReference type="RefSeq" id="WP_014436165.1">
    <property type="nucleotide sequence ID" value="NC_017080.1"/>
</dbReference>
<dbReference type="InterPro" id="IPR017941">
    <property type="entry name" value="Rieske_2Fe-2S"/>
</dbReference>
<keyword evidence="1" id="KW-0001">2Fe-2S</keyword>
<evidence type="ECO:0000256" key="1">
    <source>
        <dbReference type="ARBA" id="ARBA00022714"/>
    </source>
</evidence>
<dbReference type="PANTHER" id="PTHR13847:SF281">
    <property type="entry name" value="FAD DEPENDENT OXIDOREDUCTASE DOMAIN-CONTAINING PROTEIN"/>
    <property type="match status" value="1"/>
</dbReference>
<dbReference type="Gene3D" id="3.30.9.10">
    <property type="entry name" value="D-Amino Acid Oxidase, subunit A, domain 2"/>
    <property type="match status" value="1"/>
</dbReference>
<proteinExistence type="predicted"/>
<protein>
    <submittedName>
        <fullName evidence="7">Putative oxidoreductase</fullName>
    </submittedName>
</protein>
<dbReference type="InterPro" id="IPR006076">
    <property type="entry name" value="FAD-dep_OxRdtase"/>
</dbReference>
<dbReference type="eggNOG" id="COG0723">
    <property type="taxonomic scope" value="Bacteria"/>
</dbReference>
<feature type="region of interest" description="Disordered" evidence="5">
    <location>
        <begin position="311"/>
        <end position="334"/>
    </location>
</feature>
<dbReference type="Gene3D" id="3.50.50.60">
    <property type="entry name" value="FAD/NAD(P)-binding domain"/>
    <property type="match status" value="1"/>
</dbReference>
<dbReference type="STRING" id="1142394.PSMK_07860"/>
<keyword evidence="4" id="KW-0411">Iron-sulfur</keyword>
<dbReference type="SUPFAM" id="SSF51905">
    <property type="entry name" value="FAD/NAD(P)-binding domain"/>
    <property type="match status" value="1"/>
</dbReference>
<dbReference type="InterPro" id="IPR036188">
    <property type="entry name" value="FAD/NAD-bd_sf"/>
</dbReference>
<dbReference type="GO" id="GO:0005737">
    <property type="term" value="C:cytoplasm"/>
    <property type="evidence" value="ECO:0007669"/>
    <property type="project" value="TreeGrafter"/>
</dbReference>
<evidence type="ECO:0000256" key="4">
    <source>
        <dbReference type="ARBA" id="ARBA00023014"/>
    </source>
</evidence>
<dbReference type="GO" id="GO:0051537">
    <property type="term" value="F:2 iron, 2 sulfur cluster binding"/>
    <property type="evidence" value="ECO:0007669"/>
    <property type="project" value="UniProtKB-KW"/>
</dbReference>
<keyword evidence="2" id="KW-0479">Metal-binding</keyword>
<dbReference type="Pfam" id="PF01266">
    <property type="entry name" value="DAO"/>
    <property type="match status" value="1"/>
</dbReference>
<name>I0ICF7_PHYMF</name>
<feature type="domain" description="Rieske" evidence="6">
    <location>
        <begin position="447"/>
        <end position="531"/>
    </location>
</feature>
<dbReference type="OrthoDB" id="9767869at2"/>
<gene>
    <name evidence="7" type="ordered locus">PSMK_07860</name>
</gene>
<evidence type="ECO:0000313" key="7">
    <source>
        <dbReference type="EMBL" id="BAM02945.1"/>
    </source>
</evidence>
<dbReference type="KEGG" id="phm:PSMK_07860"/>
<dbReference type="InterPro" id="IPR036922">
    <property type="entry name" value="Rieske_2Fe-2S_sf"/>
</dbReference>
<evidence type="ECO:0000256" key="2">
    <source>
        <dbReference type="ARBA" id="ARBA00022723"/>
    </source>
</evidence>
<dbReference type="HOGENOM" id="CLU_007884_15_1_0"/>
<evidence type="ECO:0000259" key="6">
    <source>
        <dbReference type="PROSITE" id="PS51296"/>
    </source>
</evidence>
<dbReference type="GO" id="GO:0046872">
    <property type="term" value="F:metal ion binding"/>
    <property type="evidence" value="ECO:0007669"/>
    <property type="project" value="UniProtKB-KW"/>
</dbReference>
<dbReference type="PROSITE" id="PS51296">
    <property type="entry name" value="RIESKE"/>
    <property type="match status" value="1"/>
</dbReference>
<dbReference type="AlphaFoldDB" id="I0ICF7"/>
<dbReference type="SUPFAM" id="SSF50022">
    <property type="entry name" value="ISP domain"/>
    <property type="match status" value="1"/>
</dbReference>
<keyword evidence="8" id="KW-1185">Reference proteome</keyword>
<accession>I0ICF7</accession>